<evidence type="ECO:0000313" key="3">
    <source>
        <dbReference type="Proteomes" id="UP001310594"/>
    </source>
</evidence>
<dbReference type="EMBL" id="JAVRQU010000008">
    <property type="protein sequence ID" value="KAK5699586.1"/>
    <property type="molecule type" value="Genomic_DNA"/>
</dbReference>
<evidence type="ECO:0000313" key="2">
    <source>
        <dbReference type="EMBL" id="KAK5699586.1"/>
    </source>
</evidence>
<feature type="region of interest" description="Disordered" evidence="1">
    <location>
        <begin position="95"/>
        <end position="121"/>
    </location>
</feature>
<sequence length="121" mass="13120">MPQSASSVTPSSTSSAPESTPKQDQLIGYCRSQGLRTPAWQVVSDRRGGRTAWSCTVSVSGQHIAARFWYDSQYVNNAREDAAERALQMLGQIPAPAGPQPQHFQQQQRAVYGSSPASIRG</sequence>
<reference evidence="2" key="1">
    <citation type="submission" date="2023-08" db="EMBL/GenBank/DDBJ databases">
        <title>Black Yeasts Isolated from many extreme environments.</title>
        <authorList>
            <person name="Coleine C."/>
            <person name="Stajich J.E."/>
            <person name="Selbmann L."/>
        </authorList>
    </citation>
    <scope>NUCLEOTIDE SEQUENCE</scope>
    <source>
        <strain evidence="2">CCFEE 5810</strain>
    </source>
</reference>
<feature type="region of interest" description="Disordered" evidence="1">
    <location>
        <begin position="1"/>
        <end position="26"/>
    </location>
</feature>
<evidence type="ECO:0008006" key="4">
    <source>
        <dbReference type="Google" id="ProtNLM"/>
    </source>
</evidence>
<dbReference type="AlphaFoldDB" id="A0AAN7W756"/>
<dbReference type="PANTHER" id="PTHR42030">
    <property type="entry name" value="DRBM DOMAIN-CONTAINING PROTEIN"/>
    <property type="match status" value="1"/>
</dbReference>
<dbReference type="SUPFAM" id="SSF54768">
    <property type="entry name" value="dsRNA-binding domain-like"/>
    <property type="match status" value="1"/>
</dbReference>
<dbReference type="CDD" id="cd00048">
    <property type="entry name" value="DSRM_SF"/>
    <property type="match status" value="1"/>
</dbReference>
<protein>
    <recommendedName>
        <fullName evidence="4">DRBM domain-containing protein</fullName>
    </recommendedName>
</protein>
<gene>
    <name evidence="2" type="ORF">LTR97_005715</name>
</gene>
<comment type="caution">
    <text evidence="2">The sequence shown here is derived from an EMBL/GenBank/DDBJ whole genome shotgun (WGS) entry which is preliminary data.</text>
</comment>
<feature type="compositionally biased region" description="Low complexity" evidence="1">
    <location>
        <begin position="1"/>
        <end position="20"/>
    </location>
</feature>
<evidence type="ECO:0000256" key="1">
    <source>
        <dbReference type="SAM" id="MobiDB-lite"/>
    </source>
</evidence>
<dbReference type="PANTHER" id="PTHR42030:SF1">
    <property type="entry name" value="DRBM DOMAIN-CONTAINING PROTEIN"/>
    <property type="match status" value="1"/>
</dbReference>
<name>A0AAN7W756_9PEZI</name>
<dbReference type="Gene3D" id="3.30.160.20">
    <property type="match status" value="1"/>
</dbReference>
<proteinExistence type="predicted"/>
<dbReference type="Proteomes" id="UP001310594">
    <property type="component" value="Unassembled WGS sequence"/>
</dbReference>
<organism evidence="2 3">
    <name type="scientific">Elasticomyces elasticus</name>
    <dbReference type="NCBI Taxonomy" id="574655"/>
    <lineage>
        <taxon>Eukaryota</taxon>
        <taxon>Fungi</taxon>
        <taxon>Dikarya</taxon>
        <taxon>Ascomycota</taxon>
        <taxon>Pezizomycotina</taxon>
        <taxon>Dothideomycetes</taxon>
        <taxon>Dothideomycetidae</taxon>
        <taxon>Mycosphaerellales</taxon>
        <taxon>Teratosphaeriaceae</taxon>
        <taxon>Elasticomyces</taxon>
    </lineage>
</organism>
<feature type="compositionally biased region" description="Low complexity" evidence="1">
    <location>
        <begin position="95"/>
        <end position="110"/>
    </location>
</feature>
<accession>A0AAN7W756</accession>